<feature type="domain" description="CSD" evidence="2">
    <location>
        <begin position="40"/>
        <end position="103"/>
    </location>
</feature>
<proteinExistence type="predicted"/>
<gene>
    <name evidence="3" type="ORF">U9M73_17655</name>
</gene>
<evidence type="ECO:0000259" key="2">
    <source>
        <dbReference type="PROSITE" id="PS51857"/>
    </source>
</evidence>
<dbReference type="Pfam" id="PF00313">
    <property type="entry name" value="CSD"/>
    <property type="match status" value="1"/>
</dbReference>
<evidence type="ECO:0000313" key="4">
    <source>
        <dbReference type="Proteomes" id="UP001292216"/>
    </source>
</evidence>
<keyword evidence="1" id="KW-0597">Phosphoprotein</keyword>
<sequence length="105" mass="11729">MSYPVAITWQGLKGEEMAEVYSRIGPSLGKSPVAPPKEKRLSGYVRRYYDDRGFGFIGREDGSDVHFHINAVQGADKLRTGDRVTFEVGEDARGRLTAKNVRLAR</sequence>
<dbReference type="InterPro" id="IPR012340">
    <property type="entry name" value="NA-bd_OB-fold"/>
</dbReference>
<dbReference type="PROSITE" id="PS51857">
    <property type="entry name" value="CSD_2"/>
    <property type="match status" value="1"/>
</dbReference>
<comment type="caution">
    <text evidence="3">The sequence shown here is derived from an EMBL/GenBank/DDBJ whole genome shotgun (WGS) entry which is preliminary data.</text>
</comment>
<keyword evidence="4" id="KW-1185">Reference proteome</keyword>
<protein>
    <submittedName>
        <fullName evidence="3">Cold shock domain-containing protein</fullName>
    </submittedName>
</protein>
<dbReference type="SMART" id="SM00357">
    <property type="entry name" value="CSP"/>
    <property type="match status" value="1"/>
</dbReference>
<evidence type="ECO:0000313" key="3">
    <source>
        <dbReference type="EMBL" id="MEA3571774.1"/>
    </source>
</evidence>
<evidence type="ECO:0000256" key="1">
    <source>
        <dbReference type="ARBA" id="ARBA00022553"/>
    </source>
</evidence>
<accession>A0ABU5PQ73</accession>
<dbReference type="Proteomes" id="UP001292216">
    <property type="component" value="Unassembled WGS sequence"/>
</dbReference>
<organism evidence="3 4">
    <name type="scientific">Paenibacillus phoenicis</name>
    <dbReference type="NCBI Taxonomy" id="554117"/>
    <lineage>
        <taxon>Bacteria</taxon>
        <taxon>Bacillati</taxon>
        <taxon>Bacillota</taxon>
        <taxon>Bacilli</taxon>
        <taxon>Bacillales</taxon>
        <taxon>Paenibacillaceae</taxon>
        <taxon>Paenibacillus</taxon>
    </lineage>
</organism>
<dbReference type="PANTHER" id="PTHR12962">
    <property type="entry name" value="CALCIUM-REGULATED HEAT STABLE PROTEIN CRHSP-24-RELATED"/>
    <property type="match status" value="1"/>
</dbReference>
<name>A0ABU5PQ73_9BACL</name>
<dbReference type="InterPro" id="IPR052069">
    <property type="entry name" value="Ca-reg_mRNA-binding_domain"/>
</dbReference>
<dbReference type="RefSeq" id="WP_323078333.1">
    <property type="nucleotide sequence ID" value="NZ_CBCSKM010000009.1"/>
</dbReference>
<dbReference type="InterPro" id="IPR002059">
    <property type="entry name" value="CSP_DNA-bd"/>
</dbReference>
<dbReference type="InterPro" id="IPR011129">
    <property type="entry name" value="CSD"/>
</dbReference>
<dbReference type="Gene3D" id="2.40.50.140">
    <property type="entry name" value="Nucleic acid-binding proteins"/>
    <property type="match status" value="1"/>
</dbReference>
<dbReference type="EMBL" id="JAYERP010000001">
    <property type="protein sequence ID" value="MEA3571774.1"/>
    <property type="molecule type" value="Genomic_DNA"/>
</dbReference>
<reference evidence="3 4" key="1">
    <citation type="submission" date="2023-12" db="EMBL/GenBank/DDBJ databases">
        <title>Whole genome sequencing of Paenibacillus phoenicis isolated from the Phoenix Mars Lander spacecraft assembly facility.</title>
        <authorList>
            <person name="Garcia A."/>
            <person name="Venkateswaran K."/>
        </authorList>
    </citation>
    <scope>NUCLEOTIDE SEQUENCE [LARGE SCALE GENOMIC DNA]</scope>
    <source>
        <strain evidence="3 4">3PO2SA</strain>
    </source>
</reference>
<dbReference type="SUPFAM" id="SSF50249">
    <property type="entry name" value="Nucleic acid-binding proteins"/>
    <property type="match status" value="1"/>
</dbReference>
<dbReference type="PANTHER" id="PTHR12962:SF1">
    <property type="entry name" value="COLD SHOCK DOMAIN-CONTAINING PROTEIN CG9705"/>
    <property type="match status" value="1"/>
</dbReference>